<evidence type="ECO:0000313" key="2">
    <source>
        <dbReference type="Proteomes" id="UP001232992"/>
    </source>
</evidence>
<accession>A0ABT7BZR3</accession>
<gene>
    <name evidence="1" type="ORF">PMH09_12070</name>
</gene>
<organism evidence="1 2">
    <name type="scientific">Roseofilum casamattae BLCC-M143</name>
    <dbReference type="NCBI Taxonomy" id="3022442"/>
    <lineage>
        <taxon>Bacteria</taxon>
        <taxon>Bacillati</taxon>
        <taxon>Cyanobacteriota</taxon>
        <taxon>Cyanophyceae</taxon>
        <taxon>Desertifilales</taxon>
        <taxon>Desertifilaceae</taxon>
        <taxon>Roseofilum</taxon>
        <taxon>Roseofilum casamattae</taxon>
    </lineage>
</organism>
<comment type="caution">
    <text evidence="1">The sequence shown here is derived from an EMBL/GenBank/DDBJ whole genome shotgun (WGS) entry which is preliminary data.</text>
</comment>
<protein>
    <submittedName>
        <fullName evidence="1">Nucleotidyltransferase family protein</fullName>
    </submittedName>
</protein>
<dbReference type="EMBL" id="JAQOSQ010000011">
    <property type="protein sequence ID" value="MDJ1183921.1"/>
    <property type="molecule type" value="Genomic_DNA"/>
</dbReference>
<sequence length="390" mass="46698">MRPEYQLIFSCARTRYSKSDRDRILELLDRDLDWNLIIQLVGYHGLTSLFCWTLQQFPDLINPRQLQPLQAAFKENTCRNLYLTQELIKIARLFEQHNIPTLAFKGPVLAQLGYEHFGLREFVDLDILVPETAVHQASEVLREQGYLPQFNFATWQERRYLQIRSEHNFYSSKKDISIDLHWSIIPKYFSFHQEPERIWNNPEYRDTVTLGRQTIVTLSREALLLFLCAHSSKHDWSHICWVCDIAQLLHQYPELNWDWIEREVGNLGTQMMLELGLWLAYAYFDAPVPDRILSQLQNNSKIAELTRTIESEWFAIETASSSRFLIGTIYVQTMQSWRDRLWYWLDYVATPTPLEWDLIQLPNWLFSLYYPLRLLRLLWKYRPQRSLNNR</sequence>
<evidence type="ECO:0000313" key="1">
    <source>
        <dbReference type="EMBL" id="MDJ1183921.1"/>
    </source>
</evidence>
<keyword evidence="2" id="KW-1185">Reference proteome</keyword>
<dbReference type="Pfam" id="PF14907">
    <property type="entry name" value="NTP_transf_5"/>
    <property type="match status" value="1"/>
</dbReference>
<dbReference type="InterPro" id="IPR039498">
    <property type="entry name" value="NTP_transf_5"/>
</dbReference>
<dbReference type="Gene3D" id="3.30.460.40">
    <property type="match status" value="1"/>
</dbReference>
<dbReference type="Proteomes" id="UP001232992">
    <property type="component" value="Unassembled WGS sequence"/>
</dbReference>
<dbReference type="RefSeq" id="WP_283758574.1">
    <property type="nucleotide sequence ID" value="NZ_JAQOSQ010000011.1"/>
</dbReference>
<proteinExistence type="predicted"/>
<name>A0ABT7BZR3_9CYAN</name>
<reference evidence="1 2" key="1">
    <citation type="submission" date="2023-01" db="EMBL/GenBank/DDBJ databases">
        <title>Novel diversity within Roseofilum (Cyanobacteria; Desertifilaceae) from marine benthic mats with descriptions of four novel species.</title>
        <authorList>
            <person name="Wang Y."/>
            <person name="Berthold D.E."/>
            <person name="Hu J."/>
            <person name="Lefler F.W."/>
            <person name="Laughinghouse H.D. IV."/>
        </authorList>
    </citation>
    <scope>NUCLEOTIDE SEQUENCE [LARGE SCALE GENOMIC DNA]</scope>
    <source>
        <strain evidence="1 2">BLCC-M143</strain>
    </source>
</reference>